<reference evidence="4" key="1">
    <citation type="submission" date="2016-06" db="EMBL/GenBank/DDBJ databases">
        <authorList>
            <person name="Varghese N."/>
            <person name="Submissions Spin"/>
        </authorList>
    </citation>
    <scope>NUCLEOTIDE SEQUENCE [LARGE SCALE GENOMIC DNA]</scope>
    <source>
        <strain evidence="4">DSM 44815</strain>
    </source>
</reference>
<sequence length="203" mass="21762">MAYPVGPQPGYPTGPQPPAAVTAKRIPEDLPFVVRPNVRKRALVFGAVILVLGLVLACPMGAIAAADDGSPWVLLVIPMVMLLLALQFGFMLWLIASGGPVLAVGPDGLWIRSRPTRGQAVWLPWGAIDHIYPRRWSLEKLVCVKPRDPRLGSGLGTFTAVDSGLQKAFFGTGFTATLNFADRSEEEIMRALAGYAAGRCRVG</sequence>
<dbReference type="AlphaFoldDB" id="A0A1A8ZU95"/>
<evidence type="ECO:0000256" key="1">
    <source>
        <dbReference type="SAM" id="MobiDB-lite"/>
    </source>
</evidence>
<evidence type="ECO:0000313" key="4">
    <source>
        <dbReference type="Proteomes" id="UP000199385"/>
    </source>
</evidence>
<protein>
    <recommendedName>
        <fullName evidence="5">PH domain-containing protein</fullName>
    </recommendedName>
</protein>
<dbReference type="PATRIC" id="fig|261654.4.peg.3792"/>
<feature type="region of interest" description="Disordered" evidence="1">
    <location>
        <begin position="1"/>
        <end position="20"/>
    </location>
</feature>
<dbReference type="STRING" id="261654.GA0070611_3732"/>
<evidence type="ECO:0000313" key="3">
    <source>
        <dbReference type="EMBL" id="SBT47449.1"/>
    </source>
</evidence>
<dbReference type="Proteomes" id="UP000199385">
    <property type="component" value="Chromosome I"/>
</dbReference>
<feature type="compositionally biased region" description="Pro residues" evidence="1">
    <location>
        <begin position="1"/>
        <end position="18"/>
    </location>
</feature>
<keyword evidence="4" id="KW-1185">Reference proteome</keyword>
<dbReference type="EMBL" id="LT594323">
    <property type="protein sequence ID" value="SBT47449.1"/>
    <property type="molecule type" value="Genomic_DNA"/>
</dbReference>
<organism evidence="3 4">
    <name type="scientific">Micromonospora auratinigra</name>
    <dbReference type="NCBI Taxonomy" id="261654"/>
    <lineage>
        <taxon>Bacteria</taxon>
        <taxon>Bacillati</taxon>
        <taxon>Actinomycetota</taxon>
        <taxon>Actinomycetes</taxon>
        <taxon>Micromonosporales</taxon>
        <taxon>Micromonosporaceae</taxon>
        <taxon>Micromonospora</taxon>
    </lineage>
</organism>
<evidence type="ECO:0008006" key="5">
    <source>
        <dbReference type="Google" id="ProtNLM"/>
    </source>
</evidence>
<evidence type="ECO:0000256" key="2">
    <source>
        <dbReference type="SAM" id="Phobius"/>
    </source>
</evidence>
<keyword evidence="2" id="KW-0812">Transmembrane</keyword>
<gene>
    <name evidence="3" type="ORF">GA0070611_3732</name>
</gene>
<name>A0A1A8ZU95_9ACTN</name>
<proteinExistence type="predicted"/>
<keyword evidence="2" id="KW-0472">Membrane</keyword>
<feature type="transmembrane region" description="Helical" evidence="2">
    <location>
        <begin position="72"/>
        <end position="95"/>
    </location>
</feature>
<accession>A0A1A8ZU95</accession>
<keyword evidence="2" id="KW-1133">Transmembrane helix</keyword>
<feature type="transmembrane region" description="Helical" evidence="2">
    <location>
        <begin position="42"/>
        <end position="66"/>
    </location>
</feature>